<sequence>MARKSVRYKKEGETAINSFTPEGHLILLSISTAYTLLRVSVSKTVEMANPYKVFSIIFIYFFFIRV</sequence>
<dbReference type="Proteomes" id="UP000218831">
    <property type="component" value="Unassembled WGS sequence"/>
</dbReference>
<dbReference type="AlphaFoldDB" id="A0A2A2G5G8"/>
<protein>
    <submittedName>
        <fullName evidence="2">Uncharacterized protein</fullName>
    </submittedName>
</protein>
<dbReference type="EMBL" id="NSKE01000011">
    <property type="protein sequence ID" value="PAU93016.1"/>
    <property type="molecule type" value="Genomic_DNA"/>
</dbReference>
<organism evidence="2 3">
    <name type="scientific">Fodinibius salipaludis</name>
    <dbReference type="NCBI Taxonomy" id="2032627"/>
    <lineage>
        <taxon>Bacteria</taxon>
        <taxon>Pseudomonadati</taxon>
        <taxon>Balneolota</taxon>
        <taxon>Balneolia</taxon>
        <taxon>Balneolales</taxon>
        <taxon>Balneolaceae</taxon>
        <taxon>Fodinibius</taxon>
    </lineage>
</organism>
<feature type="transmembrane region" description="Helical" evidence="1">
    <location>
        <begin position="47"/>
        <end position="64"/>
    </location>
</feature>
<proteinExistence type="predicted"/>
<keyword evidence="1" id="KW-1133">Transmembrane helix</keyword>
<evidence type="ECO:0000313" key="2">
    <source>
        <dbReference type="EMBL" id="PAU93016.1"/>
    </source>
</evidence>
<evidence type="ECO:0000313" key="3">
    <source>
        <dbReference type="Proteomes" id="UP000218831"/>
    </source>
</evidence>
<comment type="caution">
    <text evidence="2">The sequence shown here is derived from an EMBL/GenBank/DDBJ whole genome shotgun (WGS) entry which is preliminary data.</text>
</comment>
<keyword evidence="1" id="KW-0812">Transmembrane</keyword>
<reference evidence="2 3" key="1">
    <citation type="submission" date="2017-08" db="EMBL/GenBank/DDBJ databases">
        <title>Aliifodinibius alkalisoli sp. nov., isolated from saline alkaline soil.</title>
        <authorList>
            <person name="Liu D."/>
            <person name="Zhang G."/>
        </authorList>
    </citation>
    <scope>NUCLEOTIDE SEQUENCE [LARGE SCALE GENOMIC DNA]</scope>
    <source>
        <strain evidence="2 3">WN023</strain>
    </source>
</reference>
<accession>A0A2A2G5G8</accession>
<keyword evidence="1" id="KW-0472">Membrane</keyword>
<gene>
    <name evidence="2" type="ORF">CK503_13920</name>
</gene>
<keyword evidence="3" id="KW-1185">Reference proteome</keyword>
<name>A0A2A2G5G8_9BACT</name>
<evidence type="ECO:0000256" key="1">
    <source>
        <dbReference type="SAM" id="Phobius"/>
    </source>
</evidence>